<comment type="pathway">
    <text evidence="8">Cofactor biosynthesis; biotin biosynthesis; biotin from 7,8-diaminononanoate: step 1/2.</text>
</comment>
<dbReference type="GO" id="GO:0004141">
    <property type="term" value="F:dethiobiotin synthase activity"/>
    <property type="evidence" value="ECO:0007669"/>
    <property type="project" value="UniProtKB-UniRule"/>
</dbReference>
<comment type="function">
    <text evidence="8">Catalyzes a mechanistically unusual reaction, the ATP-dependent insertion of CO2 between the N7 and N8 nitrogen atoms of 7,8-diaminopelargonic acid (DAPA, also called 7,8-diammoniononanoate) to form a ureido ring.</text>
</comment>
<keyword evidence="4 8" id="KW-0547">Nucleotide-binding</keyword>
<comment type="similarity">
    <text evidence="8">Belongs to the dethiobiotin synthetase family.</text>
</comment>
<keyword evidence="10" id="KW-1185">Reference proteome</keyword>
<dbReference type="GO" id="GO:0009102">
    <property type="term" value="P:biotin biosynthetic process"/>
    <property type="evidence" value="ECO:0007669"/>
    <property type="project" value="UniProtKB-UniRule"/>
</dbReference>
<comment type="subunit">
    <text evidence="8">Homodimer.</text>
</comment>
<dbReference type="Gene3D" id="3.40.50.300">
    <property type="entry name" value="P-loop containing nucleotide triphosphate hydrolases"/>
    <property type="match status" value="1"/>
</dbReference>
<dbReference type="PIRSF" id="PIRSF006755">
    <property type="entry name" value="DTB_synth"/>
    <property type="match status" value="1"/>
</dbReference>
<evidence type="ECO:0000313" key="10">
    <source>
        <dbReference type="Proteomes" id="UP000262073"/>
    </source>
</evidence>
<evidence type="ECO:0000256" key="3">
    <source>
        <dbReference type="ARBA" id="ARBA00022723"/>
    </source>
</evidence>
<evidence type="ECO:0000256" key="5">
    <source>
        <dbReference type="ARBA" id="ARBA00022756"/>
    </source>
</evidence>
<dbReference type="HAMAP" id="MF_00336">
    <property type="entry name" value="BioD"/>
    <property type="match status" value="1"/>
</dbReference>
<feature type="binding site" evidence="8">
    <location>
        <position position="116"/>
    </location>
    <ligand>
        <name>Mg(2+)</name>
        <dbReference type="ChEBI" id="CHEBI:18420"/>
    </ligand>
</feature>
<dbReference type="NCBIfam" id="TIGR00347">
    <property type="entry name" value="bioD"/>
    <property type="match status" value="1"/>
</dbReference>
<gene>
    <name evidence="8 9" type="primary">bioD</name>
    <name evidence="9" type="ORF">D0Y50_06100</name>
</gene>
<dbReference type="GO" id="GO:0000287">
    <property type="term" value="F:magnesium ion binding"/>
    <property type="evidence" value="ECO:0007669"/>
    <property type="project" value="UniProtKB-UniRule"/>
</dbReference>
<evidence type="ECO:0000256" key="7">
    <source>
        <dbReference type="ARBA" id="ARBA00022842"/>
    </source>
</evidence>
<dbReference type="GO" id="GO:0042803">
    <property type="term" value="F:protein homodimerization activity"/>
    <property type="evidence" value="ECO:0007669"/>
    <property type="project" value="UniProtKB-ARBA"/>
</dbReference>
<dbReference type="KEGG" id="salm:D0Y50_06100"/>
<comment type="cofactor">
    <cofactor evidence="8">
        <name>Mg(2+)</name>
        <dbReference type="ChEBI" id="CHEBI:18420"/>
    </cofactor>
</comment>
<accession>A0A346NKD4</accession>
<dbReference type="EC" id="6.3.3.3" evidence="8"/>
<dbReference type="InterPro" id="IPR004472">
    <property type="entry name" value="DTB_synth_BioD"/>
</dbReference>
<dbReference type="PANTHER" id="PTHR43210:SF5">
    <property type="entry name" value="DETHIOBIOTIN SYNTHETASE"/>
    <property type="match status" value="1"/>
</dbReference>
<dbReference type="AlphaFoldDB" id="A0A346NKD4"/>
<feature type="binding site" evidence="8">
    <location>
        <begin position="176"/>
        <end position="177"/>
    </location>
    <ligand>
        <name>ATP</name>
        <dbReference type="ChEBI" id="CHEBI:30616"/>
    </ligand>
</feature>
<feature type="binding site" evidence="8">
    <location>
        <position position="54"/>
    </location>
    <ligand>
        <name>ATP</name>
        <dbReference type="ChEBI" id="CHEBI:30616"/>
    </ligand>
</feature>
<comment type="caution">
    <text evidence="8">Lacks conserved residue(s) required for the propagation of feature annotation.</text>
</comment>
<keyword evidence="6 8" id="KW-0067">ATP-binding</keyword>
<feature type="binding site" evidence="8">
    <location>
        <position position="16"/>
    </location>
    <ligand>
        <name>Mg(2+)</name>
        <dbReference type="ChEBI" id="CHEBI:18420"/>
    </ligand>
</feature>
<evidence type="ECO:0000256" key="8">
    <source>
        <dbReference type="HAMAP-Rule" id="MF_00336"/>
    </source>
</evidence>
<feature type="binding site" evidence="8">
    <location>
        <position position="54"/>
    </location>
    <ligand>
        <name>Mg(2+)</name>
        <dbReference type="ChEBI" id="CHEBI:18420"/>
    </ligand>
</feature>
<feature type="active site" evidence="8">
    <location>
        <position position="37"/>
    </location>
</feature>
<feature type="binding site" evidence="8">
    <location>
        <begin position="12"/>
        <end position="17"/>
    </location>
    <ligand>
        <name>ATP</name>
        <dbReference type="ChEBI" id="CHEBI:30616"/>
    </ligand>
</feature>
<comment type="catalytic activity">
    <reaction evidence="8">
        <text>(7R,8S)-7,8-diammoniononanoate + CO2 + ATP = (4R,5S)-dethiobiotin + ADP + phosphate + 3 H(+)</text>
        <dbReference type="Rhea" id="RHEA:15805"/>
        <dbReference type="ChEBI" id="CHEBI:15378"/>
        <dbReference type="ChEBI" id="CHEBI:16526"/>
        <dbReference type="ChEBI" id="CHEBI:30616"/>
        <dbReference type="ChEBI" id="CHEBI:43474"/>
        <dbReference type="ChEBI" id="CHEBI:149469"/>
        <dbReference type="ChEBI" id="CHEBI:149473"/>
        <dbReference type="ChEBI" id="CHEBI:456216"/>
        <dbReference type="EC" id="6.3.3.3"/>
    </reaction>
</comment>
<dbReference type="FunFam" id="3.40.50.300:FF:000292">
    <property type="entry name" value="ATP-dependent dethiobiotin synthetase BioD"/>
    <property type="match status" value="1"/>
</dbReference>
<dbReference type="EMBL" id="CP031769">
    <property type="protein sequence ID" value="AXR05991.1"/>
    <property type="molecule type" value="Genomic_DNA"/>
</dbReference>
<keyword evidence="5 8" id="KW-0093">Biotin biosynthesis</keyword>
<proteinExistence type="inferred from homology"/>
<sequence>MQTFFITGTDTEVGKTYFTVRWLKTLAANGDKVLGYKPVAAGCEMVDTQPVNEDALAIFEACNMKVTLREVNPIALMPPIAPHIAACEAGIPISQQQILSGYKVLEAYQPDVLLMEGAGGWQLPLGNGLWMPQIVQQLGLPVIMVVGMRLGCLNHALLTAQAISQAGLTLYGWVANQLTSAPMPYYRENLRTLCDALEAPLLAELPYATAPSPTDGLLANILR</sequence>
<evidence type="ECO:0000256" key="6">
    <source>
        <dbReference type="ARBA" id="ARBA00022840"/>
    </source>
</evidence>
<name>A0A346NKD4_9ALTE</name>
<dbReference type="Proteomes" id="UP000262073">
    <property type="component" value="Chromosome"/>
</dbReference>
<dbReference type="UniPathway" id="UPA00078">
    <property type="reaction ID" value="UER00161"/>
</dbReference>
<comment type="subcellular location">
    <subcellularLocation>
        <location evidence="8">Cytoplasm</location>
    </subcellularLocation>
</comment>
<keyword evidence="3 8" id="KW-0479">Metal-binding</keyword>
<dbReference type="RefSeq" id="WP_108566606.1">
    <property type="nucleotide sequence ID" value="NZ_CP031769.1"/>
</dbReference>
<evidence type="ECO:0000313" key="9">
    <source>
        <dbReference type="EMBL" id="AXR05991.1"/>
    </source>
</evidence>
<dbReference type="SUPFAM" id="SSF52540">
    <property type="entry name" value="P-loop containing nucleoside triphosphate hydrolases"/>
    <property type="match status" value="1"/>
</dbReference>
<evidence type="ECO:0000256" key="2">
    <source>
        <dbReference type="ARBA" id="ARBA00022598"/>
    </source>
</evidence>
<dbReference type="GO" id="GO:0005829">
    <property type="term" value="C:cytosol"/>
    <property type="evidence" value="ECO:0007669"/>
    <property type="project" value="TreeGrafter"/>
</dbReference>
<keyword evidence="7 8" id="KW-0460">Magnesium</keyword>
<evidence type="ECO:0000256" key="4">
    <source>
        <dbReference type="ARBA" id="ARBA00022741"/>
    </source>
</evidence>
<dbReference type="InterPro" id="IPR027417">
    <property type="entry name" value="P-loop_NTPase"/>
</dbReference>
<keyword evidence="1 8" id="KW-0963">Cytoplasm</keyword>
<feature type="binding site" evidence="8">
    <location>
        <begin position="116"/>
        <end position="119"/>
    </location>
    <ligand>
        <name>ATP</name>
        <dbReference type="ChEBI" id="CHEBI:30616"/>
    </ligand>
</feature>
<reference evidence="9 10" key="1">
    <citation type="submission" date="2018-08" db="EMBL/GenBank/DDBJ databases">
        <title>Salinimonas sediminis sp. nov., a piezophilic bacterium isolated from a deep-sea sediment sample from the New Britain Trench.</title>
        <authorList>
            <person name="Cao J."/>
        </authorList>
    </citation>
    <scope>NUCLEOTIDE SEQUENCE [LARGE SCALE GENOMIC DNA]</scope>
    <source>
        <strain evidence="9 10">N102</strain>
    </source>
</reference>
<dbReference type="PANTHER" id="PTHR43210">
    <property type="entry name" value="DETHIOBIOTIN SYNTHETASE"/>
    <property type="match status" value="1"/>
</dbReference>
<dbReference type="CDD" id="cd03109">
    <property type="entry name" value="DTBS"/>
    <property type="match status" value="1"/>
</dbReference>
<organism evidence="9 10">
    <name type="scientific">Salinimonas sediminis</name>
    <dbReference type="NCBI Taxonomy" id="2303538"/>
    <lineage>
        <taxon>Bacteria</taxon>
        <taxon>Pseudomonadati</taxon>
        <taxon>Pseudomonadota</taxon>
        <taxon>Gammaproteobacteria</taxon>
        <taxon>Alteromonadales</taxon>
        <taxon>Alteromonadaceae</taxon>
        <taxon>Alteromonas/Salinimonas group</taxon>
        <taxon>Salinimonas</taxon>
    </lineage>
</organism>
<dbReference type="GO" id="GO:0005524">
    <property type="term" value="F:ATP binding"/>
    <property type="evidence" value="ECO:0007669"/>
    <property type="project" value="UniProtKB-UniRule"/>
</dbReference>
<evidence type="ECO:0000256" key="1">
    <source>
        <dbReference type="ARBA" id="ARBA00022490"/>
    </source>
</evidence>
<protein>
    <recommendedName>
        <fullName evidence="8">ATP-dependent dethiobiotin synthetase BioD</fullName>
        <ecNumber evidence="8">6.3.3.3</ecNumber>
    </recommendedName>
    <alternativeName>
        <fullName evidence="8">DTB synthetase</fullName>
        <shortName evidence="8">DTBS</shortName>
    </alternativeName>
    <alternativeName>
        <fullName evidence="8">Dethiobiotin synthase</fullName>
    </alternativeName>
</protein>
<dbReference type="Pfam" id="PF13500">
    <property type="entry name" value="AAA_26"/>
    <property type="match status" value="1"/>
</dbReference>
<keyword evidence="2 8" id="KW-0436">Ligase</keyword>
<dbReference type="OrthoDB" id="9802097at2"/>